<sequence length="161" mass="17570">MPVMMPTAQTFPDPEGALAGAQFADRYVLTTDGLALTAIGAAERVLGRTPRWVGWLMLLRNLAVRPFGLKTGLERDVLPEGRVGIFPLISQAPGRIVLGLDDRHLDFRLLVEVNDLGAGRQEVAASTIVKTHNLLGRTYLAVVKPFHRIIVPAMLAQVLIK</sequence>
<evidence type="ECO:0000313" key="1">
    <source>
        <dbReference type="EMBL" id="MBB6409566.1"/>
    </source>
</evidence>
<dbReference type="Pfam" id="PF11066">
    <property type="entry name" value="DUF2867"/>
    <property type="match status" value="1"/>
</dbReference>
<accession>A0A841P304</accession>
<dbReference type="Proteomes" id="UP000556329">
    <property type="component" value="Unassembled WGS sequence"/>
</dbReference>
<protein>
    <recommendedName>
        <fullName evidence="3">DUF2867 domain-containing protein</fullName>
    </recommendedName>
</protein>
<reference evidence="1 2" key="1">
    <citation type="submission" date="2020-08" db="EMBL/GenBank/DDBJ databases">
        <title>Genomic Encyclopedia of Type Strains, Phase IV (KMG-IV): sequencing the most valuable type-strain genomes for metagenomic binning, comparative biology and taxonomic classification.</title>
        <authorList>
            <person name="Goeker M."/>
        </authorList>
    </citation>
    <scope>NUCLEOTIDE SEQUENCE [LARGE SCALE GENOMIC DNA]</scope>
    <source>
        <strain evidence="1 2">DSM 100039</strain>
    </source>
</reference>
<name>A0A841P304_9HYPH</name>
<organism evidence="1 2">
    <name type="scientific">Mesorhizobium sangaii</name>
    <dbReference type="NCBI Taxonomy" id="505389"/>
    <lineage>
        <taxon>Bacteria</taxon>
        <taxon>Pseudomonadati</taxon>
        <taxon>Pseudomonadota</taxon>
        <taxon>Alphaproteobacteria</taxon>
        <taxon>Hyphomicrobiales</taxon>
        <taxon>Phyllobacteriaceae</taxon>
        <taxon>Mesorhizobium</taxon>
    </lineage>
</organism>
<comment type="caution">
    <text evidence="1">The sequence shown here is derived from an EMBL/GenBank/DDBJ whole genome shotgun (WGS) entry which is preliminary data.</text>
</comment>
<dbReference type="AlphaFoldDB" id="A0A841P304"/>
<keyword evidence="2" id="KW-1185">Reference proteome</keyword>
<dbReference type="EMBL" id="JACHEF010000002">
    <property type="protein sequence ID" value="MBB6409566.1"/>
    <property type="molecule type" value="Genomic_DNA"/>
</dbReference>
<proteinExistence type="predicted"/>
<evidence type="ECO:0008006" key="3">
    <source>
        <dbReference type="Google" id="ProtNLM"/>
    </source>
</evidence>
<evidence type="ECO:0000313" key="2">
    <source>
        <dbReference type="Proteomes" id="UP000556329"/>
    </source>
</evidence>
<gene>
    <name evidence="1" type="ORF">HNQ71_002231</name>
</gene>
<dbReference type="InterPro" id="IPR021295">
    <property type="entry name" value="DUF2867"/>
</dbReference>